<organism evidence="3 4">
    <name type="scientific">Hermanssonia centrifuga</name>
    <dbReference type="NCBI Taxonomy" id="98765"/>
    <lineage>
        <taxon>Eukaryota</taxon>
        <taxon>Fungi</taxon>
        <taxon>Dikarya</taxon>
        <taxon>Basidiomycota</taxon>
        <taxon>Agaricomycotina</taxon>
        <taxon>Agaricomycetes</taxon>
        <taxon>Polyporales</taxon>
        <taxon>Meruliaceae</taxon>
        <taxon>Hermanssonia</taxon>
    </lineage>
</organism>
<gene>
    <name evidence="3" type="ORF">EW026_g5575</name>
</gene>
<name>A0A4S4KES1_9APHY</name>
<sequence>MNEFESLPVELIAEILGELDITSLIIVSYLSRRLHTIASDPSLNPWRRPILRNLRSHPDASYEPCLKHLSVRRNVPRHNWVEIISLARAEWLLYEATLPNLKESEWEEGFNRRFLPGWRKWKKELGTWKEAFIKILHRAWHRANTSCTSDEGWTRYIVIRRNGVANELEASSRIYDPVTIFDDLKMQSNLDHLETRIRVRILVVELADVRIIALGVLNKPRGSTTLNYNARIFLHPPGVEKTETAETPPENNTSAGPSAVGDDSTHRSRRPADINQVYRNMMHPTPARSHDNYPFYTPGGEDKRWIVSGEFEEGGMQWVGGLMLTAQIIGPHTKEAFTDGPRLQDWDLVTGSNRGQYASLTWADLSAIAPWLDVTKIDGPGLGND</sequence>
<proteinExistence type="predicted"/>
<evidence type="ECO:0000313" key="3">
    <source>
        <dbReference type="EMBL" id="THG96220.1"/>
    </source>
</evidence>
<dbReference type="InterPro" id="IPR001810">
    <property type="entry name" value="F-box_dom"/>
</dbReference>
<dbReference type="Proteomes" id="UP000309038">
    <property type="component" value="Unassembled WGS sequence"/>
</dbReference>
<dbReference type="AlphaFoldDB" id="A0A4S4KES1"/>
<feature type="region of interest" description="Disordered" evidence="1">
    <location>
        <begin position="240"/>
        <end position="270"/>
    </location>
</feature>
<dbReference type="SUPFAM" id="SSF81383">
    <property type="entry name" value="F-box domain"/>
    <property type="match status" value="1"/>
</dbReference>
<accession>A0A4S4KES1</accession>
<reference evidence="3 4" key="1">
    <citation type="submission" date="2019-02" db="EMBL/GenBank/DDBJ databases">
        <title>Genome sequencing of the rare red list fungi Phlebia centrifuga.</title>
        <authorList>
            <person name="Buettner E."/>
            <person name="Kellner H."/>
        </authorList>
    </citation>
    <scope>NUCLEOTIDE SEQUENCE [LARGE SCALE GENOMIC DNA]</scope>
    <source>
        <strain evidence="3 4">DSM 108282</strain>
    </source>
</reference>
<keyword evidence="4" id="KW-1185">Reference proteome</keyword>
<evidence type="ECO:0000313" key="4">
    <source>
        <dbReference type="Proteomes" id="UP000309038"/>
    </source>
</evidence>
<dbReference type="PROSITE" id="PS50181">
    <property type="entry name" value="FBOX"/>
    <property type="match status" value="1"/>
</dbReference>
<feature type="domain" description="F-box" evidence="2">
    <location>
        <begin position="1"/>
        <end position="49"/>
    </location>
</feature>
<dbReference type="InterPro" id="IPR036047">
    <property type="entry name" value="F-box-like_dom_sf"/>
</dbReference>
<evidence type="ECO:0000259" key="2">
    <source>
        <dbReference type="PROSITE" id="PS50181"/>
    </source>
</evidence>
<comment type="caution">
    <text evidence="3">The sequence shown here is derived from an EMBL/GenBank/DDBJ whole genome shotgun (WGS) entry which is preliminary data.</text>
</comment>
<dbReference type="Pfam" id="PF12937">
    <property type="entry name" value="F-box-like"/>
    <property type="match status" value="1"/>
</dbReference>
<dbReference type="Gene3D" id="1.20.1280.50">
    <property type="match status" value="1"/>
</dbReference>
<protein>
    <recommendedName>
        <fullName evidence="2">F-box domain-containing protein</fullName>
    </recommendedName>
</protein>
<evidence type="ECO:0000256" key="1">
    <source>
        <dbReference type="SAM" id="MobiDB-lite"/>
    </source>
</evidence>
<dbReference type="EMBL" id="SGPJ01000252">
    <property type="protein sequence ID" value="THG96220.1"/>
    <property type="molecule type" value="Genomic_DNA"/>
</dbReference>